<organism evidence="2">
    <name type="scientific">Zea mays</name>
    <name type="common">Maize</name>
    <dbReference type="NCBI Taxonomy" id="4577"/>
    <lineage>
        <taxon>Eukaryota</taxon>
        <taxon>Viridiplantae</taxon>
        <taxon>Streptophyta</taxon>
        <taxon>Embryophyta</taxon>
        <taxon>Tracheophyta</taxon>
        <taxon>Spermatophyta</taxon>
        <taxon>Magnoliopsida</taxon>
        <taxon>Liliopsida</taxon>
        <taxon>Poales</taxon>
        <taxon>Poaceae</taxon>
        <taxon>PACMAD clade</taxon>
        <taxon>Panicoideae</taxon>
        <taxon>Andropogonodae</taxon>
        <taxon>Andropogoneae</taxon>
        <taxon>Tripsacinae</taxon>
        <taxon>Zea</taxon>
    </lineage>
</organism>
<dbReference type="EMBL" id="CM007649">
    <property type="protein sequence ID" value="ONM34684.1"/>
    <property type="molecule type" value="Genomic_DNA"/>
</dbReference>
<sequence>MNRRPPGPLALGLESLAKKKTHSKKLTVKPHPDPVVALQWSNMERLVSSFGSSSRCSSSGSGGQLHHPQLLWHLP</sequence>
<name>A0A1D6N1U6_MAIZE</name>
<keyword evidence="2" id="KW-0687">Ribonucleoprotein</keyword>
<protein>
    <submittedName>
        <fullName evidence="2">40S ribosomal protein S4-3</fullName>
    </submittedName>
</protein>
<gene>
    <name evidence="2" type="ORF">ZEAMMB73_Zm00001d042154</name>
</gene>
<feature type="region of interest" description="Disordered" evidence="1">
    <location>
        <begin position="50"/>
        <end position="75"/>
    </location>
</feature>
<keyword evidence="2" id="KW-0689">Ribosomal protein</keyword>
<reference evidence="2" key="1">
    <citation type="submission" date="2015-12" db="EMBL/GenBank/DDBJ databases">
        <title>Update maize B73 reference genome by single molecule sequencing technologies.</title>
        <authorList>
            <consortium name="Maize Genome Sequencing Project"/>
            <person name="Ware D."/>
        </authorList>
    </citation>
    <scope>NUCLEOTIDE SEQUENCE [LARGE SCALE GENOMIC DNA]</scope>
    <source>
        <tissue evidence="2">Seedling</tissue>
    </source>
</reference>
<evidence type="ECO:0000256" key="1">
    <source>
        <dbReference type="SAM" id="MobiDB-lite"/>
    </source>
</evidence>
<dbReference type="GO" id="GO:0005840">
    <property type="term" value="C:ribosome"/>
    <property type="evidence" value="ECO:0007669"/>
    <property type="project" value="UniProtKB-KW"/>
</dbReference>
<proteinExistence type="predicted"/>
<dbReference type="AlphaFoldDB" id="A0A1D6N1U6"/>
<accession>A0A1D6N1U6</accession>
<evidence type="ECO:0000313" key="2">
    <source>
        <dbReference type="EMBL" id="ONM34684.1"/>
    </source>
</evidence>